<feature type="transmembrane region" description="Helical" evidence="1">
    <location>
        <begin position="47"/>
        <end position="68"/>
    </location>
</feature>
<feature type="transmembrane region" description="Helical" evidence="1">
    <location>
        <begin position="674"/>
        <end position="694"/>
    </location>
</feature>
<accession>A0ABM7PH03</accession>
<keyword evidence="3" id="KW-1185">Reference proteome</keyword>
<feature type="transmembrane region" description="Helical" evidence="1">
    <location>
        <begin position="178"/>
        <end position="197"/>
    </location>
</feature>
<evidence type="ECO:0000313" key="2">
    <source>
        <dbReference type="EMBL" id="BCS96353.1"/>
    </source>
</evidence>
<protein>
    <recommendedName>
        <fullName evidence="4">Spermidine synthase</fullName>
    </recommendedName>
</protein>
<sequence>MGPTPPAKAPHDLNLFFALSLFLLSACVVALQVALTRILTYVSYHHFSYLVISIALTGFGVSGTVLTFAYKRIKRDFPKWLFIFSFLFTISIPACLSLSNSIPIDIQYLLYSKGQMALLLFYTVLLFLPFFFAALAIESFLIFFKARRHDVYGINLFGTGAGGLMAILLMFWLPLDRLAGAIGGIAYLSQLLLFIPLKNTAKEPGLRACPLLLIGLVVPVWFALFPPSLHVDAYKAASYFKRLEAQGDARKILSVSGPRGQIDIYDSERIHQTMFAGLNLKALPPAQLAILMNGGYGGTVFKIDSADKASVMDFTPQSIPYRLLEKPKVLLLGEAGGANVWLAKRFGAASVTVVNENPQLNGIMHRELAHLNGTIYTQPGVRTVTMAPHLFLETDRDTYDLIQIVSAEGMSAGVSELSSLHEGYLLTTETVARAYEILTPKGMIAITRGIQYPPRDNIKLFALFASALKHQPVADAGKHLFQARNYLAVTTLISKEAAASGFIARYKGVCKALLMDTEYYDGIHCRDSNKVNIAKGREGGTSSTYCLAAREMVAGEDAGIVKNWLYNVSPPSNDRPYFYSYVKWARLGELIKAFGPHWYRQIETGYIVLVAMFFLISLLALVFILLPLFFLKADLKKEKSKPAVFLYFSSIGLAFLFIEMVFTQKFVQLMGDPLYSVSTVIMALLVFAGLGSILQSKVNLSPVTKIRISAGFIFLNLALYLMHLDAFLPLAYPLGTASRFLICIALIAPVSFFMGWMFPLGLQLLETHSALLIPWALGINGFSSVCATVLAMMLSISFGFRKVLILALGLYLLAALVSRHFYVRMDTD</sequence>
<organism evidence="2 3">
    <name type="scientific">Desulfoluna limicola</name>
    <dbReference type="NCBI Taxonomy" id="2810562"/>
    <lineage>
        <taxon>Bacteria</taxon>
        <taxon>Pseudomonadati</taxon>
        <taxon>Thermodesulfobacteriota</taxon>
        <taxon>Desulfobacteria</taxon>
        <taxon>Desulfobacterales</taxon>
        <taxon>Desulfolunaceae</taxon>
        <taxon>Desulfoluna</taxon>
    </lineage>
</organism>
<keyword evidence="1" id="KW-1133">Transmembrane helix</keyword>
<evidence type="ECO:0000313" key="3">
    <source>
        <dbReference type="Proteomes" id="UP001320148"/>
    </source>
</evidence>
<feature type="transmembrane region" description="Helical" evidence="1">
    <location>
        <begin position="736"/>
        <end position="758"/>
    </location>
</feature>
<feature type="transmembrane region" description="Helical" evidence="1">
    <location>
        <begin position="119"/>
        <end position="144"/>
    </location>
</feature>
<dbReference type="SUPFAM" id="SSF53335">
    <property type="entry name" value="S-adenosyl-L-methionine-dependent methyltransferases"/>
    <property type="match status" value="1"/>
</dbReference>
<keyword evidence="1" id="KW-0472">Membrane</keyword>
<proteinExistence type="predicted"/>
<name>A0ABM7PH03_9BACT</name>
<feature type="transmembrane region" description="Helical" evidence="1">
    <location>
        <begin position="209"/>
        <end position="229"/>
    </location>
</feature>
<feature type="transmembrane region" description="Helical" evidence="1">
    <location>
        <begin position="606"/>
        <end position="631"/>
    </location>
</feature>
<dbReference type="Proteomes" id="UP001320148">
    <property type="component" value="Chromosome"/>
</dbReference>
<evidence type="ECO:0000256" key="1">
    <source>
        <dbReference type="SAM" id="Phobius"/>
    </source>
</evidence>
<dbReference type="InterPro" id="IPR029063">
    <property type="entry name" value="SAM-dependent_MTases_sf"/>
</dbReference>
<gene>
    <name evidence="2" type="ORF">DSLASN_19850</name>
</gene>
<dbReference type="RefSeq" id="WP_236892674.1">
    <property type="nucleotide sequence ID" value="NZ_AP024488.1"/>
</dbReference>
<dbReference type="EMBL" id="AP024488">
    <property type="protein sequence ID" value="BCS96353.1"/>
    <property type="molecule type" value="Genomic_DNA"/>
</dbReference>
<feature type="transmembrane region" description="Helical" evidence="1">
    <location>
        <begin position="803"/>
        <end position="822"/>
    </location>
</feature>
<keyword evidence="1" id="KW-0812">Transmembrane</keyword>
<feature type="transmembrane region" description="Helical" evidence="1">
    <location>
        <begin position="643"/>
        <end position="662"/>
    </location>
</feature>
<evidence type="ECO:0008006" key="4">
    <source>
        <dbReference type="Google" id="ProtNLM"/>
    </source>
</evidence>
<feature type="transmembrane region" description="Helical" evidence="1">
    <location>
        <begin position="80"/>
        <end position="99"/>
    </location>
</feature>
<feature type="transmembrane region" description="Helical" evidence="1">
    <location>
        <begin position="706"/>
        <end position="724"/>
    </location>
</feature>
<feature type="transmembrane region" description="Helical" evidence="1">
    <location>
        <begin position="770"/>
        <end position="797"/>
    </location>
</feature>
<feature type="transmembrane region" description="Helical" evidence="1">
    <location>
        <begin position="12"/>
        <end position="35"/>
    </location>
</feature>
<feature type="transmembrane region" description="Helical" evidence="1">
    <location>
        <begin position="151"/>
        <end position="172"/>
    </location>
</feature>
<reference evidence="2 3" key="1">
    <citation type="submission" date="2021-02" db="EMBL/GenBank/DDBJ databases">
        <title>Complete genome of Desulfoluna sp. strain ASN36.</title>
        <authorList>
            <person name="Takahashi A."/>
            <person name="Kojima H."/>
            <person name="Fukui M."/>
        </authorList>
    </citation>
    <scope>NUCLEOTIDE SEQUENCE [LARGE SCALE GENOMIC DNA]</scope>
    <source>
        <strain evidence="2 3">ASN36</strain>
    </source>
</reference>
<dbReference type="Gene3D" id="3.40.50.150">
    <property type="entry name" value="Vaccinia Virus protein VP39"/>
    <property type="match status" value="1"/>
</dbReference>